<name>A0A6V6YZZ1_9FLAO</name>
<feature type="chain" id="PRO_5028361518" description="YD repeat-containing protein" evidence="1">
    <location>
        <begin position="24"/>
        <end position="1157"/>
    </location>
</feature>
<dbReference type="RefSeq" id="WP_180909147.1">
    <property type="nucleotide sequence ID" value="NZ_CAIJDP010000069.1"/>
</dbReference>
<keyword evidence="3" id="KW-1185">Reference proteome</keyword>
<sequence length="1157" mass="130961">MKRQILSKILPLFSLSIVFSQNAPKVMPPSPNASALAQYANVPTNNYTGVPNISIPLYEIKSGEIELPISLSYHASGVKVSQEASNVGLGWALNAGGVISRSVNGVDDLKPFYGYTIVNELPSTQSDIAIYGDTWQYFYDYREIQMGLRDGKPDMFYYNFLGESGKMIFDKKQSGTNKIKGIPLKQTNTTFVYDSDKKEWEVTDGNGWKYYFNVTEVSRSYSASDNSGSASYLVNHQEREERFSRLDPNVNFDEYISAWYINKIITPKGDILNFEYDDALGRRSITQLNFYEQESYYGNTLIKPFENENLWYGSFSEKKYNISVGMSSASDINLKKITFKNGYIDFTTSDREDLRQNNHFGTLSPKSQKLNSIEVFDLNGESVKKVAFDYSYFNENIVGKNKENYWRLKLNTVQELFYDKSSNAYKKNQPFTFTYNSVILPAKTSANVDHWGYHNGFDNDHIQYYEDVTQKLYKNDSPAYDYIRNTVIIQSENANEYKKKYQSFLPFQAIVSPTIGSTYFPFLNGANREADEVQMQAGILNKITYPTGGSTRFTYEPNSYDPNIDQDPLKYEYRSYSVWHDGDTADDEISSFNLSEYTIVKIDCRITTSGSASTLANVKALIQANGRNIDVIRFNPNISNFNSNIQLVLPPGSYSIKANTKAPTGLVTIFMTVKFAETFRTGTIIGGGLRIAKQESLDTDGKVKLSRVYEYNFHPNTWTSGIAMSDIQHFYLDGGNRNYYDPYNISFGNDWTKVIVRSSDNNTPLSSSAQGNHVGYTQVSVSDEDQLGNKMGRSTYTYSNNPDDSGFYDVPGMPVITHMDNGDLIKEEYFNTNDILLKSIENKYVKDQASSKMIKGINVRTLLKNPPSYQPEPNRFINYYRIYSEWWHPEKTIETVYDLNGQNPVITTTNYDFENVLHKNITKTTTTNSNGETIISKNKYPQDLQSGIDETPAATISSIIAANVVNPVIQSETTVDGNVVQGTINNFEIISYLDENNVSKNMYLPKNIKTIKGGSTSYEKKIDFTGYGKYGNLTEYKQTDGATTVYVWGYNEQYPVAEVKNSSLSAVEAALTSAELNNIKNGTYDQGAMITVLNKIRTSLPAAMVTTYTYIPLVGVSTTTDPKGYTTTYSYDNFGRLEFIKDKDGNILTENQYHYKQ</sequence>
<evidence type="ECO:0000256" key="1">
    <source>
        <dbReference type="SAM" id="SignalP"/>
    </source>
</evidence>
<dbReference type="AlphaFoldDB" id="A0A6V6YZZ1"/>
<reference evidence="2 3" key="1">
    <citation type="submission" date="2020-06" db="EMBL/GenBank/DDBJ databases">
        <authorList>
            <person name="Criscuolo A."/>
        </authorList>
    </citation>
    <scope>NUCLEOTIDE SEQUENCE [LARGE SCALE GENOMIC DNA]</scope>
    <source>
        <strain evidence="3">CIP 111411</strain>
    </source>
</reference>
<dbReference type="EMBL" id="CAIJDP010000069">
    <property type="protein sequence ID" value="CAD0005097.1"/>
    <property type="molecule type" value="Genomic_DNA"/>
</dbReference>
<evidence type="ECO:0008006" key="4">
    <source>
        <dbReference type="Google" id="ProtNLM"/>
    </source>
</evidence>
<comment type="caution">
    <text evidence="2">The sequence shown here is derived from an EMBL/GenBank/DDBJ whole genome shotgun (WGS) entry which is preliminary data.</text>
</comment>
<dbReference type="InterPro" id="IPR031325">
    <property type="entry name" value="RHS_repeat"/>
</dbReference>
<accession>A0A6V6YZZ1</accession>
<evidence type="ECO:0000313" key="3">
    <source>
        <dbReference type="Proteomes" id="UP000530060"/>
    </source>
</evidence>
<keyword evidence="1" id="KW-0732">Signal</keyword>
<proteinExistence type="predicted"/>
<evidence type="ECO:0000313" key="2">
    <source>
        <dbReference type="EMBL" id="CAD0005097.1"/>
    </source>
</evidence>
<gene>
    <name evidence="2" type="ORF">FLAT13_02579</name>
</gene>
<protein>
    <recommendedName>
        <fullName evidence="4">YD repeat-containing protein</fullName>
    </recommendedName>
</protein>
<dbReference type="Proteomes" id="UP000530060">
    <property type="component" value="Unassembled WGS sequence"/>
</dbReference>
<feature type="signal peptide" evidence="1">
    <location>
        <begin position="1"/>
        <end position="23"/>
    </location>
</feature>
<dbReference type="Pfam" id="PF05593">
    <property type="entry name" value="RHS_repeat"/>
    <property type="match status" value="1"/>
</dbReference>
<organism evidence="2 3">
    <name type="scientific">Flavobacterium salmonis</name>
    <dbReference type="NCBI Taxonomy" id="2654844"/>
    <lineage>
        <taxon>Bacteria</taxon>
        <taxon>Pseudomonadati</taxon>
        <taxon>Bacteroidota</taxon>
        <taxon>Flavobacteriia</taxon>
        <taxon>Flavobacteriales</taxon>
        <taxon>Flavobacteriaceae</taxon>
        <taxon>Flavobacterium</taxon>
    </lineage>
</organism>
<dbReference type="Gene3D" id="2.180.10.10">
    <property type="entry name" value="RHS repeat-associated core"/>
    <property type="match status" value="1"/>
</dbReference>